<feature type="domain" description="NAD-dependent epimerase/dehydratase" evidence="2">
    <location>
        <begin position="288"/>
        <end position="443"/>
    </location>
</feature>
<dbReference type="Pfam" id="PF01370">
    <property type="entry name" value="Epimerase"/>
    <property type="match status" value="1"/>
</dbReference>
<evidence type="ECO:0000259" key="3">
    <source>
        <dbReference type="Pfam" id="PF16363"/>
    </source>
</evidence>
<protein>
    <submittedName>
        <fullName evidence="4">Uncharacterized protein</fullName>
    </submittedName>
</protein>
<dbReference type="EMBL" id="CATQJL010000112">
    <property type="protein sequence ID" value="CAJ0595308.1"/>
    <property type="molecule type" value="Genomic_DNA"/>
</dbReference>
<feature type="domain" description="NAD(P)-binding" evidence="3">
    <location>
        <begin position="5"/>
        <end position="175"/>
    </location>
</feature>
<dbReference type="InterPro" id="IPR036291">
    <property type="entry name" value="NAD(P)-bd_dom_sf"/>
</dbReference>
<evidence type="ECO:0000313" key="4">
    <source>
        <dbReference type="EMBL" id="CAJ0595308.1"/>
    </source>
</evidence>
<dbReference type="AlphaFoldDB" id="A0AA36M115"/>
<dbReference type="InterPro" id="IPR001509">
    <property type="entry name" value="Epimerase_deHydtase"/>
</dbReference>
<organism evidence="4 5">
    <name type="scientific">Cylicocyclus nassatus</name>
    <name type="common">Nematode worm</name>
    <dbReference type="NCBI Taxonomy" id="53992"/>
    <lineage>
        <taxon>Eukaryota</taxon>
        <taxon>Metazoa</taxon>
        <taxon>Ecdysozoa</taxon>
        <taxon>Nematoda</taxon>
        <taxon>Chromadorea</taxon>
        <taxon>Rhabditida</taxon>
        <taxon>Rhabditina</taxon>
        <taxon>Rhabditomorpha</taxon>
        <taxon>Strongyloidea</taxon>
        <taxon>Strongylidae</taxon>
        <taxon>Cylicocyclus</taxon>
    </lineage>
</organism>
<sequence length="583" mass="64247">MSSYLITGGLGSLGSALVRQLYKNGNNQITVLDNLSAHSDLSLIPQHVRDSDRFTLVVGDTRNEQLVLHTLKNKCIEIIIDCASRASNAIGQSPVAGARNAMQGLTHALDAVRQYGQLKHYLLISCQSVYGIAPCVETSPLAPTTWRGAAMMSAEAMLHSYVISYHLPLAIVRLSLGLINDGLEQRMEDMKSVNLLTMEDAVEGILLAIEHSSNAEVWNIGGTSDYSTYEVRQVLDGKQITPSACPSSLSSEKAKNELGFEAHEDELKALANLCTPATPQPAGSAAKILLYGSKGWIGRQFVELLQKEGVAYVEAKTRPGTDADDVIREEMVRVAPSHLVSMIGRTHGEGVNSIAYLEGGSDKLELNMRDNLYAPWILASLCEKMNIHYTYLGTGCLFKYNSEHPIDGPGYKEDDVGNYDGTSYSAVKCFTDRLLRHFDNTLQCRIRLPVNYEPDSRNLVAKLMNFKKVLDIPNSITILPDCLPILLNMALKRETGVINLVNPGAIRFPEISEMYRKMLNPDWQYEVLPADPDSELVTTRSHCRLSTKKLESMYPNFRSARDGVAQALEQIALAKGLRTIAQA</sequence>
<dbReference type="Gene3D" id="3.40.50.720">
    <property type="entry name" value="NAD(P)-binding Rossmann-like Domain"/>
    <property type="match status" value="2"/>
</dbReference>
<dbReference type="InterPro" id="IPR016040">
    <property type="entry name" value="NAD(P)-bd_dom"/>
</dbReference>
<evidence type="ECO:0000313" key="5">
    <source>
        <dbReference type="Proteomes" id="UP001176961"/>
    </source>
</evidence>
<evidence type="ECO:0000259" key="2">
    <source>
        <dbReference type="Pfam" id="PF01370"/>
    </source>
</evidence>
<proteinExistence type="inferred from homology"/>
<keyword evidence="5" id="KW-1185">Reference proteome</keyword>
<reference evidence="4" key="1">
    <citation type="submission" date="2023-07" db="EMBL/GenBank/DDBJ databases">
        <authorList>
            <consortium name="CYATHOMIX"/>
        </authorList>
    </citation>
    <scope>NUCLEOTIDE SEQUENCE</scope>
    <source>
        <strain evidence="4">N/A</strain>
    </source>
</reference>
<dbReference type="Pfam" id="PF16363">
    <property type="entry name" value="GDP_Man_Dehyd"/>
    <property type="match status" value="1"/>
</dbReference>
<dbReference type="PANTHER" id="PTHR43000">
    <property type="entry name" value="DTDP-D-GLUCOSE 4,6-DEHYDRATASE-RELATED"/>
    <property type="match status" value="1"/>
</dbReference>
<dbReference type="SUPFAM" id="SSF51735">
    <property type="entry name" value="NAD(P)-binding Rossmann-fold domains"/>
    <property type="match status" value="2"/>
</dbReference>
<comment type="caution">
    <text evidence="4">The sequence shown here is derived from an EMBL/GenBank/DDBJ whole genome shotgun (WGS) entry which is preliminary data.</text>
</comment>
<dbReference type="Proteomes" id="UP001176961">
    <property type="component" value="Unassembled WGS sequence"/>
</dbReference>
<name>A0AA36M115_CYLNA</name>
<comment type="similarity">
    <text evidence="1">Belongs to the NAD(P)-dependent epimerase/dehydratase family.</text>
</comment>
<gene>
    <name evidence="4" type="ORF">CYNAS_LOCUS7291</name>
</gene>
<accession>A0AA36M115</accession>
<evidence type="ECO:0000256" key="1">
    <source>
        <dbReference type="ARBA" id="ARBA00007637"/>
    </source>
</evidence>